<dbReference type="InterPro" id="IPR012885">
    <property type="entry name" value="F-box_Sdz-33"/>
</dbReference>
<name>A0A6A5GZ86_CAERE</name>
<dbReference type="InterPro" id="IPR001810">
    <property type="entry name" value="F-box_dom"/>
</dbReference>
<dbReference type="PANTHER" id="PTHR22899:SF0">
    <property type="entry name" value="F-BOX ASSOCIATED DOMAIN-CONTAINING PROTEIN-RELATED"/>
    <property type="match status" value="1"/>
</dbReference>
<dbReference type="GeneID" id="9809728"/>
<gene>
    <name evidence="2" type="ORF">GCK72_008277</name>
</gene>
<comment type="caution">
    <text evidence="2">The sequence shown here is derived from an EMBL/GenBank/DDBJ whole genome shotgun (WGS) entry which is preliminary data.</text>
</comment>
<reference evidence="2 3" key="1">
    <citation type="submission" date="2019-12" db="EMBL/GenBank/DDBJ databases">
        <title>Chromosome-level assembly of the Caenorhabditis remanei genome.</title>
        <authorList>
            <person name="Teterina A.A."/>
            <person name="Willis J.H."/>
            <person name="Phillips P.C."/>
        </authorList>
    </citation>
    <scope>NUCLEOTIDE SEQUENCE [LARGE SCALE GENOMIC DNA]</scope>
    <source>
        <strain evidence="2 3">PX506</strain>
        <tissue evidence="2">Whole organism</tissue>
    </source>
</reference>
<accession>A0A6A5GZ86</accession>
<sequence length="336" mass="39378">MEDGDRPPFPLLRLPDDPLQLVVLLMRRFDQFALSLVSKQSKEVVKSIGLSSRITIKVDEEEVSIRIHKRITENIRCSFADDQVAINNLPSEMVKPTVTSTRGRHSFTRSRKGYRFEDWLSHCLEVFHQSKVTTVFFERLIPHFKSFRKTFESFTILKIMREYTDEEARDLLKLFIPVKKLYLDCNPFTNKDENNKLLQEVFIQNFNHLDLNWRTPLAIDNLLIMNSKVITISSEKLSEKVLNRFIKHWMAGSNPRLEYLELSSDDDRRISEEAVLKGINYQKMPSTHRRYLENPPFINNPDYAYINGGYDVRRADGTTASVLFNNYAYFVLVVLN</sequence>
<proteinExistence type="predicted"/>
<dbReference type="InterPro" id="IPR053222">
    <property type="entry name" value="Zygotic_Embryogenesis-Asso"/>
</dbReference>
<dbReference type="PROSITE" id="PS50181">
    <property type="entry name" value="FBOX"/>
    <property type="match status" value="1"/>
</dbReference>
<dbReference type="RefSeq" id="XP_003104983.2">
    <property type="nucleotide sequence ID" value="XM_003104935.2"/>
</dbReference>
<dbReference type="Pfam" id="PF00646">
    <property type="entry name" value="F-box"/>
    <property type="match status" value="1"/>
</dbReference>
<evidence type="ECO:0000313" key="2">
    <source>
        <dbReference type="EMBL" id="KAF1760031.1"/>
    </source>
</evidence>
<evidence type="ECO:0000259" key="1">
    <source>
        <dbReference type="PROSITE" id="PS50181"/>
    </source>
</evidence>
<dbReference type="CTD" id="9809728"/>
<dbReference type="Proteomes" id="UP000483820">
    <property type="component" value="Chromosome III"/>
</dbReference>
<organism evidence="2 3">
    <name type="scientific">Caenorhabditis remanei</name>
    <name type="common">Caenorhabditis vulgaris</name>
    <dbReference type="NCBI Taxonomy" id="31234"/>
    <lineage>
        <taxon>Eukaryota</taxon>
        <taxon>Metazoa</taxon>
        <taxon>Ecdysozoa</taxon>
        <taxon>Nematoda</taxon>
        <taxon>Chromadorea</taxon>
        <taxon>Rhabditida</taxon>
        <taxon>Rhabditina</taxon>
        <taxon>Rhabditomorpha</taxon>
        <taxon>Rhabditoidea</taxon>
        <taxon>Rhabditidae</taxon>
        <taxon>Peloderinae</taxon>
        <taxon>Caenorhabditis</taxon>
    </lineage>
</organism>
<protein>
    <recommendedName>
        <fullName evidence="1">F-box domain-containing protein</fullName>
    </recommendedName>
</protein>
<dbReference type="AlphaFoldDB" id="A0A6A5GZ86"/>
<dbReference type="EMBL" id="WUAV01000003">
    <property type="protein sequence ID" value="KAF1760031.1"/>
    <property type="molecule type" value="Genomic_DNA"/>
</dbReference>
<feature type="domain" description="F-box" evidence="1">
    <location>
        <begin position="8"/>
        <end position="58"/>
    </location>
</feature>
<dbReference type="KEGG" id="crq:GCK72_008277"/>
<dbReference type="Pfam" id="PF07735">
    <property type="entry name" value="FBA_2"/>
    <property type="match status" value="1"/>
</dbReference>
<evidence type="ECO:0000313" key="3">
    <source>
        <dbReference type="Proteomes" id="UP000483820"/>
    </source>
</evidence>
<dbReference type="PANTHER" id="PTHR22899">
    <property type="entry name" value="CYCLIN-RELATED F-BOX FAMILY"/>
    <property type="match status" value="1"/>
</dbReference>